<dbReference type="InterPro" id="IPR013538">
    <property type="entry name" value="ASHA1/2-like_C"/>
</dbReference>
<evidence type="ECO:0000313" key="4">
    <source>
        <dbReference type="Proteomes" id="UP001500791"/>
    </source>
</evidence>
<name>A0ABN0Y730_9CAUL</name>
<evidence type="ECO:0000313" key="3">
    <source>
        <dbReference type="EMBL" id="GAA0384998.1"/>
    </source>
</evidence>
<dbReference type="SUPFAM" id="SSF55961">
    <property type="entry name" value="Bet v1-like"/>
    <property type="match status" value="1"/>
</dbReference>
<reference evidence="3 4" key="1">
    <citation type="journal article" date="2019" name="Int. J. Syst. Evol. Microbiol.">
        <title>The Global Catalogue of Microorganisms (GCM) 10K type strain sequencing project: providing services to taxonomists for standard genome sequencing and annotation.</title>
        <authorList>
            <consortium name="The Broad Institute Genomics Platform"/>
            <consortium name="The Broad Institute Genome Sequencing Center for Infectious Disease"/>
            <person name="Wu L."/>
            <person name="Ma J."/>
        </authorList>
    </citation>
    <scope>NUCLEOTIDE SEQUENCE [LARGE SCALE GENOMIC DNA]</scope>
    <source>
        <strain evidence="3 4">JCM 13476</strain>
    </source>
</reference>
<comment type="caution">
    <text evidence="3">The sequence shown here is derived from an EMBL/GenBank/DDBJ whole genome shotgun (WGS) entry which is preliminary data.</text>
</comment>
<dbReference type="Proteomes" id="UP001500791">
    <property type="component" value="Unassembled WGS sequence"/>
</dbReference>
<keyword evidence="4" id="KW-1185">Reference proteome</keyword>
<dbReference type="Gene3D" id="3.30.530.20">
    <property type="match status" value="1"/>
</dbReference>
<dbReference type="EMBL" id="BAAAEJ010000003">
    <property type="protein sequence ID" value="GAA0384998.1"/>
    <property type="molecule type" value="Genomic_DNA"/>
</dbReference>
<comment type="similarity">
    <text evidence="1">Belongs to the AHA1 family.</text>
</comment>
<protein>
    <submittedName>
        <fullName evidence="3">SRPBCC family protein</fullName>
    </submittedName>
</protein>
<accession>A0ABN0Y730</accession>
<dbReference type="Pfam" id="PF08327">
    <property type="entry name" value="AHSA1"/>
    <property type="match status" value="1"/>
</dbReference>
<dbReference type="RefSeq" id="WP_167174351.1">
    <property type="nucleotide sequence ID" value="NZ_BAAAEJ010000003.1"/>
</dbReference>
<dbReference type="InterPro" id="IPR023393">
    <property type="entry name" value="START-like_dom_sf"/>
</dbReference>
<sequence>MGEGFNLKVSRLIKASPEIVWRAYTHHATEWFTPRPWTTPEVHYDLHPGGRADVVMQSPEGERHSYRGVVLEIIPARKLVTTSAMTEGWVPQAGDMNFVRVDTFTPEGDGTRYTAEARHWDADAMKAHRGMGFEQGWGMVADQLTEVAERLANESPAP</sequence>
<evidence type="ECO:0000259" key="2">
    <source>
        <dbReference type="Pfam" id="PF08327"/>
    </source>
</evidence>
<evidence type="ECO:0000256" key="1">
    <source>
        <dbReference type="ARBA" id="ARBA00006817"/>
    </source>
</evidence>
<gene>
    <name evidence="3" type="ORF">GCM10009093_09880</name>
</gene>
<proteinExistence type="inferred from homology"/>
<feature type="domain" description="Activator of Hsp90 ATPase homologue 1/2-like C-terminal" evidence="2">
    <location>
        <begin position="14"/>
        <end position="148"/>
    </location>
</feature>
<organism evidence="3 4">
    <name type="scientific">Brevundimonas terrae</name>
    <dbReference type="NCBI Taxonomy" id="363631"/>
    <lineage>
        <taxon>Bacteria</taxon>
        <taxon>Pseudomonadati</taxon>
        <taxon>Pseudomonadota</taxon>
        <taxon>Alphaproteobacteria</taxon>
        <taxon>Caulobacterales</taxon>
        <taxon>Caulobacteraceae</taxon>
        <taxon>Brevundimonas</taxon>
    </lineage>
</organism>